<dbReference type="STRING" id="554083.BKD30_04715"/>
<sequence length="151" mass="16176">MDASSGVDRLPDGPVRRMVAAANRHDLEGMVAEFADDYENVTPIHPARGFRGADQVRRNWATLFAGLPDLALTVHDATTAPDGTVWMEWSNRGTRSDGSVISSAGVAILAIRDDRIAAARFYLEPVERESGDVNAAVRTTVTGTADARVGP</sequence>
<dbReference type="EMBL" id="MRDE01000021">
    <property type="protein sequence ID" value="OMH26694.1"/>
    <property type="molecule type" value="Genomic_DNA"/>
</dbReference>
<dbReference type="InterPro" id="IPR032710">
    <property type="entry name" value="NTF2-like_dom_sf"/>
</dbReference>
<keyword evidence="3" id="KW-1185">Reference proteome</keyword>
<accession>A0A1R1LGN1</accession>
<evidence type="ECO:0000313" key="3">
    <source>
        <dbReference type="Proteomes" id="UP000187085"/>
    </source>
</evidence>
<dbReference type="OrthoDB" id="3542814at2"/>
<evidence type="ECO:0000259" key="1">
    <source>
        <dbReference type="Pfam" id="PF12680"/>
    </source>
</evidence>
<dbReference type="RefSeq" id="WP_076702732.1">
    <property type="nucleotide sequence ID" value="NZ_MRDE01000021.1"/>
</dbReference>
<name>A0A1R1LGN1_9MICC</name>
<dbReference type="InterPro" id="IPR037401">
    <property type="entry name" value="SnoaL-like"/>
</dbReference>
<proteinExistence type="predicted"/>
<organism evidence="2 3">
    <name type="scientific">Tersicoccus phoenicis</name>
    <dbReference type="NCBI Taxonomy" id="554083"/>
    <lineage>
        <taxon>Bacteria</taxon>
        <taxon>Bacillati</taxon>
        <taxon>Actinomycetota</taxon>
        <taxon>Actinomycetes</taxon>
        <taxon>Micrococcales</taxon>
        <taxon>Micrococcaceae</taxon>
        <taxon>Tersicoccus</taxon>
    </lineage>
</organism>
<gene>
    <name evidence="2" type="ORF">BKD30_04715</name>
</gene>
<dbReference type="Proteomes" id="UP000187085">
    <property type="component" value="Unassembled WGS sequence"/>
</dbReference>
<feature type="domain" description="SnoaL-like" evidence="1">
    <location>
        <begin position="15"/>
        <end position="118"/>
    </location>
</feature>
<comment type="caution">
    <text evidence="2">The sequence shown here is derived from an EMBL/GenBank/DDBJ whole genome shotgun (WGS) entry which is preliminary data.</text>
</comment>
<evidence type="ECO:0000313" key="2">
    <source>
        <dbReference type="EMBL" id="OMH26694.1"/>
    </source>
</evidence>
<dbReference type="Pfam" id="PF12680">
    <property type="entry name" value="SnoaL_2"/>
    <property type="match status" value="1"/>
</dbReference>
<dbReference type="AlphaFoldDB" id="A0A1R1LGN1"/>
<reference evidence="2 3" key="1">
    <citation type="submission" date="2016-12" db="EMBL/GenBank/DDBJ databases">
        <title>Draft genome of Tersicoccus phoenicis 1P05MA.</title>
        <authorList>
            <person name="Nakajima Y."/>
            <person name="Yoshizawa S."/>
            <person name="Nakamura K."/>
            <person name="Ogura Y."/>
            <person name="Hayashi T."/>
            <person name="Kogure K."/>
        </authorList>
    </citation>
    <scope>NUCLEOTIDE SEQUENCE [LARGE SCALE GENOMIC DNA]</scope>
    <source>
        <strain evidence="2 3">1p05MA</strain>
    </source>
</reference>
<dbReference type="Gene3D" id="3.10.450.50">
    <property type="match status" value="1"/>
</dbReference>
<dbReference type="SUPFAM" id="SSF54427">
    <property type="entry name" value="NTF2-like"/>
    <property type="match status" value="1"/>
</dbReference>
<protein>
    <recommendedName>
        <fullName evidence="1">SnoaL-like domain-containing protein</fullName>
    </recommendedName>
</protein>